<evidence type="ECO:0000313" key="1">
    <source>
        <dbReference type="EMBL" id="TRX89444.1"/>
    </source>
</evidence>
<comment type="caution">
    <text evidence="1">The sequence shown here is derived from an EMBL/GenBank/DDBJ whole genome shotgun (WGS) entry which is preliminary data.</text>
</comment>
<keyword evidence="2" id="KW-1185">Reference proteome</keyword>
<name>A0A553HNB2_9PEZI</name>
<evidence type="ECO:0000313" key="2">
    <source>
        <dbReference type="Proteomes" id="UP000319160"/>
    </source>
</evidence>
<accession>A0A553HNB2</accession>
<dbReference type="AlphaFoldDB" id="A0A553HNB2"/>
<dbReference type="Proteomes" id="UP000319160">
    <property type="component" value="Unassembled WGS sequence"/>
</dbReference>
<gene>
    <name evidence="1" type="ORF">FHL15_009613</name>
</gene>
<sequence>MASQKSSHDDAKARPATPEFMRLRIRNNEAWRDIARKEELILRRAMNHAMMEPKIQPRDKILLRMRTDAEGDTRIRQYSRSAYTPRNVGFPSGQVESRNAQLVARSCFNTTVGLYILDDRQQFPYNRALALEAWLWRQWFRPYSTDIEAERTFVNIFAAKYDVEGYKGSEAQLNDLINVHCNVCEQSERLRDIACLESGPDLLPVMNGPLRGPHWGHLNARVAKDEYWRHTLLMQPLFRAIFMVLTRPDTTIPKPRGIKWIADLQVRLILTGITEGLSAPISLEEIREYSKGTAYISGDQAITTTLDVATKFILRLEQREIDAFGIRPDLCRLITDISPPWILQYRKKAKLLGWVEERDGRLDELSPRSSEWVDRKIFPKWLGNGALHTMHRTRCLLEDRRYQNPEPYTEDWWWDPEELPESATRDTEIWKLITEAQTSRAAEIPNMTSLEHYQMMSRTLGP</sequence>
<dbReference type="OrthoDB" id="3513679at2759"/>
<proteinExistence type="predicted"/>
<protein>
    <submittedName>
        <fullName evidence="1">Uncharacterized protein</fullName>
    </submittedName>
</protein>
<reference evidence="2" key="1">
    <citation type="submission" date="2019-06" db="EMBL/GenBank/DDBJ databases">
        <title>Draft genome sequence of the griseofulvin-producing fungus Xylaria cubensis strain G536.</title>
        <authorList>
            <person name="Mead M.E."/>
            <person name="Raja H.A."/>
            <person name="Steenwyk J.L."/>
            <person name="Knowles S.L."/>
            <person name="Oberlies N.H."/>
            <person name="Rokas A."/>
        </authorList>
    </citation>
    <scope>NUCLEOTIDE SEQUENCE [LARGE SCALE GENOMIC DNA]</scope>
    <source>
        <strain evidence="2">G536</strain>
    </source>
</reference>
<organism evidence="1 2">
    <name type="scientific">Xylaria flabelliformis</name>
    <dbReference type="NCBI Taxonomy" id="2512241"/>
    <lineage>
        <taxon>Eukaryota</taxon>
        <taxon>Fungi</taxon>
        <taxon>Dikarya</taxon>
        <taxon>Ascomycota</taxon>
        <taxon>Pezizomycotina</taxon>
        <taxon>Sordariomycetes</taxon>
        <taxon>Xylariomycetidae</taxon>
        <taxon>Xylariales</taxon>
        <taxon>Xylariaceae</taxon>
        <taxon>Xylaria</taxon>
    </lineage>
</organism>
<dbReference type="EMBL" id="VFLP01000067">
    <property type="protein sequence ID" value="TRX89444.1"/>
    <property type="molecule type" value="Genomic_DNA"/>
</dbReference>